<organism evidence="3 4">
    <name type="scientific">Actinopolyspora mzabensis</name>
    <dbReference type="NCBI Taxonomy" id="995066"/>
    <lineage>
        <taxon>Bacteria</taxon>
        <taxon>Bacillati</taxon>
        <taxon>Actinomycetota</taxon>
        <taxon>Actinomycetes</taxon>
        <taxon>Actinopolysporales</taxon>
        <taxon>Actinopolysporaceae</taxon>
        <taxon>Actinopolyspora</taxon>
    </lineage>
</organism>
<reference evidence="4" key="1">
    <citation type="submission" date="2016-10" db="EMBL/GenBank/DDBJ databases">
        <authorList>
            <person name="Varghese N."/>
            <person name="Submissions S."/>
        </authorList>
    </citation>
    <scope>NUCLEOTIDE SEQUENCE [LARGE SCALE GENOMIC DNA]</scope>
    <source>
        <strain evidence="4">DSM 45460</strain>
    </source>
</reference>
<dbReference type="SUPFAM" id="SSF53474">
    <property type="entry name" value="alpha/beta-Hydrolases"/>
    <property type="match status" value="1"/>
</dbReference>
<dbReference type="InterPro" id="IPR013094">
    <property type="entry name" value="AB_hydrolase_3"/>
</dbReference>
<dbReference type="Pfam" id="PF07859">
    <property type="entry name" value="Abhydrolase_3"/>
    <property type="match status" value="1"/>
</dbReference>
<evidence type="ECO:0000313" key="3">
    <source>
        <dbReference type="EMBL" id="SDK46027.1"/>
    </source>
</evidence>
<name>A0A1G9C2Y4_ACTMZ</name>
<dbReference type="Gene3D" id="3.40.50.1820">
    <property type="entry name" value="alpha/beta hydrolase"/>
    <property type="match status" value="1"/>
</dbReference>
<dbReference type="Proteomes" id="UP000199213">
    <property type="component" value="Unassembled WGS sequence"/>
</dbReference>
<evidence type="ECO:0000256" key="1">
    <source>
        <dbReference type="SAM" id="MobiDB-lite"/>
    </source>
</evidence>
<evidence type="ECO:0000259" key="2">
    <source>
        <dbReference type="Pfam" id="PF07859"/>
    </source>
</evidence>
<dbReference type="GO" id="GO:0016787">
    <property type="term" value="F:hydrolase activity"/>
    <property type="evidence" value="ECO:0007669"/>
    <property type="project" value="UniProtKB-KW"/>
</dbReference>
<accession>A0A1G9C2Y4</accession>
<feature type="region of interest" description="Disordered" evidence="1">
    <location>
        <begin position="1"/>
        <end position="47"/>
    </location>
</feature>
<dbReference type="InterPro" id="IPR029058">
    <property type="entry name" value="AB_hydrolase_fold"/>
</dbReference>
<dbReference type="EMBL" id="FNFM01000008">
    <property type="protein sequence ID" value="SDK46027.1"/>
    <property type="molecule type" value="Genomic_DNA"/>
</dbReference>
<feature type="domain" description="Alpha/beta hydrolase fold-3" evidence="2">
    <location>
        <begin position="49"/>
        <end position="106"/>
    </location>
</feature>
<sequence>MPRVSFDRSKDTRGNRAGRTETTRRSVDFSRNRRWSGHKPGGPAFHHTHDVGMVIGDRFVGLETVLDRVEEPDAVALSVEYRLVPEYPAPATIEDCYPGLVWTASGEPRSSRSTVRSVRW</sequence>
<dbReference type="AlphaFoldDB" id="A0A1G9C2Y4"/>
<feature type="compositionally biased region" description="Basic and acidic residues" evidence="1">
    <location>
        <begin position="1"/>
        <end position="31"/>
    </location>
</feature>
<gene>
    <name evidence="3" type="ORF">SAMN04487820_10883</name>
</gene>
<evidence type="ECO:0000313" key="4">
    <source>
        <dbReference type="Proteomes" id="UP000199213"/>
    </source>
</evidence>
<protein>
    <submittedName>
        <fullName evidence="3">Alpha/beta hydrolase fold</fullName>
    </submittedName>
</protein>
<keyword evidence="3" id="KW-0378">Hydrolase</keyword>
<keyword evidence="4" id="KW-1185">Reference proteome</keyword>
<proteinExistence type="predicted"/>